<dbReference type="InterPro" id="IPR012337">
    <property type="entry name" value="RNaseH-like_sf"/>
</dbReference>
<dbReference type="InterPro" id="IPR008906">
    <property type="entry name" value="HATC_C_dom"/>
</dbReference>
<dbReference type="EMBL" id="JAIWYP010000002">
    <property type="protein sequence ID" value="KAH3875013.1"/>
    <property type="molecule type" value="Genomic_DNA"/>
</dbReference>
<evidence type="ECO:0000313" key="2">
    <source>
        <dbReference type="EMBL" id="KAH3839035.1"/>
    </source>
</evidence>
<proteinExistence type="predicted"/>
<dbReference type="PANTHER" id="PTHR46880:SF5">
    <property type="entry name" value="DUF4371 DOMAIN-CONTAINING PROTEIN"/>
    <property type="match status" value="1"/>
</dbReference>
<accession>A0A9D4MDZ1</accession>
<dbReference type="GO" id="GO:0046983">
    <property type="term" value="F:protein dimerization activity"/>
    <property type="evidence" value="ECO:0007669"/>
    <property type="project" value="InterPro"/>
</dbReference>
<evidence type="ECO:0000313" key="3">
    <source>
        <dbReference type="EMBL" id="KAH3875013.1"/>
    </source>
</evidence>
<organism evidence="3 4">
    <name type="scientific">Dreissena polymorpha</name>
    <name type="common">Zebra mussel</name>
    <name type="synonym">Mytilus polymorpha</name>
    <dbReference type="NCBI Taxonomy" id="45954"/>
    <lineage>
        <taxon>Eukaryota</taxon>
        <taxon>Metazoa</taxon>
        <taxon>Spiralia</taxon>
        <taxon>Lophotrochozoa</taxon>
        <taxon>Mollusca</taxon>
        <taxon>Bivalvia</taxon>
        <taxon>Autobranchia</taxon>
        <taxon>Heteroconchia</taxon>
        <taxon>Euheterodonta</taxon>
        <taxon>Imparidentia</taxon>
        <taxon>Neoheterodontei</taxon>
        <taxon>Myida</taxon>
        <taxon>Dreissenoidea</taxon>
        <taxon>Dreissenidae</taxon>
        <taxon>Dreissena</taxon>
    </lineage>
</organism>
<evidence type="ECO:0000259" key="1">
    <source>
        <dbReference type="Pfam" id="PF05699"/>
    </source>
</evidence>
<dbReference type="PANTHER" id="PTHR46880">
    <property type="entry name" value="RAS-ASSOCIATING DOMAIN-CONTAINING PROTEIN"/>
    <property type="match status" value="1"/>
</dbReference>
<dbReference type="Proteomes" id="UP000828390">
    <property type="component" value="Unassembled WGS sequence"/>
</dbReference>
<comment type="caution">
    <text evidence="3">The sequence shown here is derived from an EMBL/GenBank/DDBJ whole genome shotgun (WGS) entry which is preliminary data.</text>
</comment>
<dbReference type="AlphaFoldDB" id="A0A9D4MDZ1"/>
<dbReference type="SUPFAM" id="SSF53098">
    <property type="entry name" value="Ribonuclease H-like"/>
    <property type="match status" value="1"/>
</dbReference>
<feature type="domain" description="HAT C-terminal dimerisation" evidence="1">
    <location>
        <begin position="27"/>
        <end position="76"/>
    </location>
</feature>
<sequence>MFDKFQSLKFSAMAERALNSTDLLLVYPNVCKLIRVCLILPVSSADCERGFSRYNLIKIKQRNRLYVSTVNTLMMMTVDTPDISDMNQFNFGRAFDVWAVSKARRFGNKAK</sequence>
<reference evidence="3" key="2">
    <citation type="submission" date="2020-11" db="EMBL/GenBank/DDBJ databases">
        <authorList>
            <person name="McCartney M.A."/>
            <person name="Auch B."/>
            <person name="Kono T."/>
            <person name="Mallez S."/>
            <person name="Becker A."/>
            <person name="Gohl D.M."/>
            <person name="Silverstein K.A.T."/>
            <person name="Koren S."/>
            <person name="Bechman K.B."/>
            <person name="Herman A."/>
            <person name="Abrahante J.E."/>
            <person name="Garbe J."/>
        </authorList>
    </citation>
    <scope>NUCLEOTIDE SEQUENCE</scope>
    <source>
        <strain evidence="3">Duluth1</strain>
        <tissue evidence="3">Whole animal</tissue>
    </source>
</reference>
<dbReference type="Pfam" id="PF05699">
    <property type="entry name" value="Dimer_Tnp_hAT"/>
    <property type="match status" value="1"/>
</dbReference>
<name>A0A9D4MDZ1_DREPO</name>
<gene>
    <name evidence="3" type="ORF">DPMN_038272</name>
    <name evidence="2" type="ORF">DPMN_112456</name>
</gene>
<evidence type="ECO:0000313" key="4">
    <source>
        <dbReference type="Proteomes" id="UP000828390"/>
    </source>
</evidence>
<reference evidence="3" key="1">
    <citation type="journal article" date="2019" name="bioRxiv">
        <title>The Genome of the Zebra Mussel, Dreissena polymorpha: A Resource for Invasive Species Research.</title>
        <authorList>
            <person name="McCartney M.A."/>
            <person name="Auch B."/>
            <person name="Kono T."/>
            <person name="Mallez S."/>
            <person name="Zhang Y."/>
            <person name="Obille A."/>
            <person name="Becker A."/>
            <person name="Abrahante J.E."/>
            <person name="Garbe J."/>
            <person name="Badalamenti J.P."/>
            <person name="Herman A."/>
            <person name="Mangelson H."/>
            <person name="Liachko I."/>
            <person name="Sullivan S."/>
            <person name="Sone E.D."/>
            <person name="Koren S."/>
            <person name="Silverstein K.A.T."/>
            <person name="Beckman K.B."/>
            <person name="Gohl D.M."/>
        </authorList>
    </citation>
    <scope>NUCLEOTIDE SEQUENCE</scope>
    <source>
        <strain evidence="3">Duluth1</strain>
        <tissue evidence="3">Whole animal</tissue>
    </source>
</reference>
<keyword evidence="4" id="KW-1185">Reference proteome</keyword>
<dbReference type="EMBL" id="JAIWYP010000004">
    <property type="protein sequence ID" value="KAH3839035.1"/>
    <property type="molecule type" value="Genomic_DNA"/>
</dbReference>
<protein>
    <recommendedName>
        <fullName evidence="1">HAT C-terminal dimerisation domain-containing protein</fullName>
    </recommendedName>
</protein>